<dbReference type="PROSITE" id="PS50294">
    <property type="entry name" value="WD_REPEATS_REGION"/>
    <property type="match status" value="2"/>
</dbReference>
<dbReference type="PRINTS" id="PR00320">
    <property type="entry name" value="GPROTEINBRPT"/>
</dbReference>
<evidence type="ECO:0000256" key="5">
    <source>
        <dbReference type="ARBA" id="ARBA00038394"/>
    </source>
</evidence>
<evidence type="ECO:0000313" key="8">
    <source>
        <dbReference type="EMBL" id="CAL5134110.1"/>
    </source>
</evidence>
<dbReference type="EMBL" id="CAXLJL010000179">
    <property type="protein sequence ID" value="CAL5134110.1"/>
    <property type="molecule type" value="Genomic_DNA"/>
</dbReference>
<dbReference type="InterPro" id="IPR036322">
    <property type="entry name" value="WD40_repeat_dom_sf"/>
</dbReference>
<organism evidence="8 9">
    <name type="scientific">Calicophoron daubneyi</name>
    <name type="common">Rumen fluke</name>
    <name type="synonym">Paramphistomum daubneyi</name>
    <dbReference type="NCBI Taxonomy" id="300641"/>
    <lineage>
        <taxon>Eukaryota</taxon>
        <taxon>Metazoa</taxon>
        <taxon>Spiralia</taxon>
        <taxon>Lophotrochozoa</taxon>
        <taxon>Platyhelminthes</taxon>
        <taxon>Trematoda</taxon>
        <taxon>Digenea</taxon>
        <taxon>Plagiorchiida</taxon>
        <taxon>Pronocephalata</taxon>
        <taxon>Paramphistomoidea</taxon>
        <taxon>Paramphistomidae</taxon>
        <taxon>Calicophoron</taxon>
    </lineage>
</organism>
<dbReference type="GO" id="GO:0003723">
    <property type="term" value="F:RNA binding"/>
    <property type="evidence" value="ECO:0007669"/>
    <property type="project" value="TreeGrafter"/>
</dbReference>
<dbReference type="AlphaFoldDB" id="A0AAV2TBI2"/>
<keyword evidence="3" id="KW-0677">Repeat</keyword>
<evidence type="ECO:0000256" key="7">
    <source>
        <dbReference type="PROSITE-ProRule" id="PRU00221"/>
    </source>
</evidence>
<feature type="repeat" description="WD" evidence="7">
    <location>
        <begin position="144"/>
        <end position="185"/>
    </location>
</feature>
<keyword evidence="2" id="KW-0507">mRNA processing</keyword>
<comment type="similarity">
    <text evidence="5">Belongs to the WD repeat STRAP family.</text>
</comment>
<feature type="repeat" description="WD" evidence="7">
    <location>
        <begin position="289"/>
        <end position="330"/>
    </location>
</feature>
<evidence type="ECO:0000256" key="3">
    <source>
        <dbReference type="ARBA" id="ARBA00022737"/>
    </source>
</evidence>
<keyword evidence="1 7" id="KW-0853">WD repeat</keyword>
<gene>
    <name evidence="8" type="ORF">CDAUBV1_LOCUS7336</name>
</gene>
<keyword evidence="4" id="KW-0508">mRNA splicing</keyword>
<accession>A0AAV2TBI2</accession>
<dbReference type="SMART" id="SM00320">
    <property type="entry name" value="WD40"/>
    <property type="match status" value="6"/>
</dbReference>
<proteinExistence type="inferred from homology"/>
<protein>
    <recommendedName>
        <fullName evidence="6">Serine-threonine kinase receptor-associated protein</fullName>
    </recommendedName>
</protein>
<evidence type="ECO:0000313" key="9">
    <source>
        <dbReference type="Proteomes" id="UP001497525"/>
    </source>
</evidence>
<dbReference type="PROSITE" id="PS00678">
    <property type="entry name" value="WD_REPEATS_1"/>
    <property type="match status" value="1"/>
</dbReference>
<dbReference type="PANTHER" id="PTHR19877:SF13">
    <property type="entry name" value="SERINE-THREONINE KINASE RECEPTOR-ASSOCIATED PROTEIN"/>
    <property type="match status" value="1"/>
</dbReference>
<comment type="caution">
    <text evidence="8">The sequence shown here is derived from an EMBL/GenBank/DDBJ whole genome shotgun (WGS) entry which is preliminary data.</text>
</comment>
<dbReference type="Gene3D" id="2.130.10.10">
    <property type="entry name" value="YVTN repeat-like/Quinoprotein amine dehydrogenase"/>
    <property type="match status" value="1"/>
</dbReference>
<dbReference type="PROSITE" id="PS50082">
    <property type="entry name" value="WD_REPEATS_2"/>
    <property type="match status" value="2"/>
</dbReference>
<evidence type="ECO:0000256" key="6">
    <source>
        <dbReference type="ARBA" id="ARBA00040390"/>
    </source>
</evidence>
<evidence type="ECO:0000256" key="2">
    <source>
        <dbReference type="ARBA" id="ARBA00022664"/>
    </source>
</evidence>
<name>A0AAV2TBI2_CALDB</name>
<dbReference type="InterPro" id="IPR019775">
    <property type="entry name" value="WD40_repeat_CS"/>
</dbReference>
<dbReference type="InterPro" id="IPR001680">
    <property type="entry name" value="WD40_rpt"/>
</dbReference>
<evidence type="ECO:0000256" key="1">
    <source>
        <dbReference type="ARBA" id="ARBA00022574"/>
    </source>
</evidence>
<dbReference type="InterPro" id="IPR020472">
    <property type="entry name" value="WD40_PAC1"/>
</dbReference>
<dbReference type="GO" id="GO:0000387">
    <property type="term" value="P:spliceosomal snRNP assembly"/>
    <property type="evidence" value="ECO:0007669"/>
    <property type="project" value="TreeGrafter"/>
</dbReference>
<dbReference type="Pfam" id="PF00400">
    <property type="entry name" value="WD40"/>
    <property type="match status" value="3"/>
</dbReference>
<evidence type="ECO:0000256" key="4">
    <source>
        <dbReference type="ARBA" id="ARBA00023187"/>
    </source>
</evidence>
<dbReference type="PANTHER" id="PTHR19877">
    <property type="entry name" value="EUKARYOTIC TRANSLATION INITIATION FACTOR 3 SUBUNIT I"/>
    <property type="match status" value="1"/>
</dbReference>
<dbReference type="Proteomes" id="UP001497525">
    <property type="component" value="Unassembled WGS sequence"/>
</dbReference>
<dbReference type="SUPFAM" id="SSF50978">
    <property type="entry name" value="WD40 repeat-like"/>
    <property type="match status" value="1"/>
</dbReference>
<dbReference type="InterPro" id="IPR015943">
    <property type="entry name" value="WD40/YVTN_repeat-like_dom_sf"/>
</dbReference>
<sequence>MASSLKQAPIACPGHSRPVVDIYFSDDADCGALFLTVAKDGRAILRQGDTGDWIGTFLGHQGAAIWSCALDAYATKAATGAADFTAKMWDTTSGQELLSLAEEHIVRCVDMSKSDSGGHLLTANNLKKLSVYDLSAPSSPLIRFDAHEDLIRRGVWSNGDRNIVTASEDKTVRLWDVSDRSKRPVASTSLWSIELDKPVTDLQFKFPNSPESSTEVQAALVFGRNVELYTFDWRRLDTPATPKPTASFTLPCTMFTVSLSPTDDTLVCGGEDHYLYRLDCKSGKILETCKGHFGPVHCVRFSPGGHVFVSGSEDGTVRMWQAQVGENFGLWQLSVPVTTNGLAAEGPNGSAPPITTGVEIPDAGHAPSVAAL</sequence>
<dbReference type="GO" id="GO:0032797">
    <property type="term" value="C:SMN complex"/>
    <property type="evidence" value="ECO:0007669"/>
    <property type="project" value="TreeGrafter"/>
</dbReference>
<reference evidence="8" key="1">
    <citation type="submission" date="2024-06" db="EMBL/GenBank/DDBJ databases">
        <authorList>
            <person name="Liu X."/>
            <person name="Lenzi L."/>
            <person name="Haldenby T S."/>
            <person name="Uol C."/>
        </authorList>
    </citation>
    <scope>NUCLEOTIDE SEQUENCE</scope>
</reference>